<dbReference type="Gene3D" id="3.90.180.10">
    <property type="entry name" value="Medium-chain alcohol dehydrogenases, catalytic domain"/>
    <property type="match status" value="1"/>
</dbReference>
<dbReference type="PANTHER" id="PTHR48106:SF13">
    <property type="entry name" value="QUINONE OXIDOREDUCTASE-RELATED"/>
    <property type="match status" value="1"/>
</dbReference>
<dbReference type="Proteomes" id="UP000620124">
    <property type="component" value="Unassembled WGS sequence"/>
</dbReference>
<dbReference type="InterPro" id="IPR036291">
    <property type="entry name" value="NAD(P)-bd_dom_sf"/>
</dbReference>
<dbReference type="GO" id="GO:0070402">
    <property type="term" value="F:NADPH binding"/>
    <property type="evidence" value="ECO:0007669"/>
    <property type="project" value="TreeGrafter"/>
</dbReference>
<dbReference type="InterPro" id="IPR013154">
    <property type="entry name" value="ADH-like_N"/>
</dbReference>
<dbReference type="InterPro" id="IPR047618">
    <property type="entry name" value="QOR-like"/>
</dbReference>
<dbReference type="InterPro" id="IPR013149">
    <property type="entry name" value="ADH-like_C"/>
</dbReference>
<organism evidence="6 7">
    <name type="scientific">Mycena venus</name>
    <dbReference type="NCBI Taxonomy" id="2733690"/>
    <lineage>
        <taxon>Eukaryota</taxon>
        <taxon>Fungi</taxon>
        <taxon>Dikarya</taxon>
        <taxon>Basidiomycota</taxon>
        <taxon>Agaricomycotina</taxon>
        <taxon>Agaricomycetes</taxon>
        <taxon>Agaricomycetidae</taxon>
        <taxon>Agaricales</taxon>
        <taxon>Marasmiineae</taxon>
        <taxon>Mycenaceae</taxon>
        <taxon>Mycena</taxon>
    </lineage>
</organism>
<dbReference type="Pfam" id="PF08240">
    <property type="entry name" value="ADH_N"/>
    <property type="match status" value="1"/>
</dbReference>
<evidence type="ECO:0000313" key="6">
    <source>
        <dbReference type="EMBL" id="KAF7347537.1"/>
    </source>
</evidence>
<comment type="caution">
    <text evidence="6">The sequence shown here is derived from an EMBL/GenBank/DDBJ whole genome shotgun (WGS) entry which is preliminary data.</text>
</comment>
<proteinExistence type="predicted"/>
<dbReference type="CDD" id="cd05286">
    <property type="entry name" value="QOR2"/>
    <property type="match status" value="1"/>
</dbReference>
<evidence type="ECO:0000256" key="4">
    <source>
        <dbReference type="ARBA" id="ARBA00070796"/>
    </source>
</evidence>
<evidence type="ECO:0000256" key="3">
    <source>
        <dbReference type="ARBA" id="ARBA00043088"/>
    </source>
</evidence>
<evidence type="ECO:0000256" key="2">
    <source>
        <dbReference type="ARBA" id="ARBA00023002"/>
    </source>
</evidence>
<evidence type="ECO:0000256" key="1">
    <source>
        <dbReference type="ARBA" id="ARBA00022857"/>
    </source>
</evidence>
<dbReference type="FunFam" id="3.40.50.720:FF:000053">
    <property type="entry name" value="Quinone oxidoreductase 1"/>
    <property type="match status" value="1"/>
</dbReference>
<dbReference type="SUPFAM" id="SSF51735">
    <property type="entry name" value="NAD(P)-binding Rossmann-fold domains"/>
    <property type="match status" value="1"/>
</dbReference>
<dbReference type="GO" id="GO:0005829">
    <property type="term" value="C:cytosol"/>
    <property type="evidence" value="ECO:0007669"/>
    <property type="project" value="TreeGrafter"/>
</dbReference>
<sequence>MIQCLTVTLGTSLTSPLTNTPTYVLNTSPLMSSIPAVRTAIGIQKTGDFDVLEILTLPLTVGGGDIVVKTEYLGVNFIDTYFRKGLYPVKEFPAAIGVEISGTILALPTDPAVLEDPEFKKRGFTVGARVVAGGSSSVGLHSDYASVPWKVTYVLPPNVSTRTAAATLSQGQTVVTFIEEAYKVKKGDTILVHTVAGGLGLLFAQLIKARGATVIGTTSTKEKAELAKANGADHVILYKDEDTVQRVLELTNGEGVDAVFDGVGKDTFDSNFKMLKRKGTLVSVGNASGAVPPFAPIRLVEKNLKLLRPTVGNYVFTPQEFFHYTKELFDLVANDSLKIKIHKEYPFTAEGAIQAQKDLTGGHTTGKLIIKVGEN</sequence>
<dbReference type="Gene3D" id="3.40.50.720">
    <property type="entry name" value="NAD(P)-binding Rossmann-like Domain"/>
    <property type="match status" value="1"/>
</dbReference>
<dbReference type="SMART" id="SM00829">
    <property type="entry name" value="PKS_ER"/>
    <property type="match status" value="1"/>
</dbReference>
<dbReference type="InterPro" id="IPR020843">
    <property type="entry name" value="ER"/>
</dbReference>
<keyword evidence="1" id="KW-0521">NADP</keyword>
<dbReference type="SUPFAM" id="SSF50129">
    <property type="entry name" value="GroES-like"/>
    <property type="match status" value="1"/>
</dbReference>
<feature type="domain" description="Enoyl reductase (ER)" evidence="5">
    <location>
        <begin position="47"/>
        <end position="370"/>
    </location>
</feature>
<protein>
    <recommendedName>
        <fullName evidence="4">Probable quinone oxidoreductase</fullName>
    </recommendedName>
    <alternativeName>
        <fullName evidence="3">NADPH:quinone reductase</fullName>
    </alternativeName>
</protein>
<dbReference type="EMBL" id="JACAZI010000012">
    <property type="protein sequence ID" value="KAF7347537.1"/>
    <property type="molecule type" value="Genomic_DNA"/>
</dbReference>
<evidence type="ECO:0000313" key="7">
    <source>
        <dbReference type="Proteomes" id="UP000620124"/>
    </source>
</evidence>
<name>A0A8H6XUQ6_9AGAR</name>
<evidence type="ECO:0000259" key="5">
    <source>
        <dbReference type="SMART" id="SM00829"/>
    </source>
</evidence>
<keyword evidence="7" id="KW-1185">Reference proteome</keyword>
<keyword evidence="2" id="KW-0560">Oxidoreductase</keyword>
<dbReference type="GO" id="GO:0035925">
    <property type="term" value="F:mRNA 3'-UTR AU-rich region binding"/>
    <property type="evidence" value="ECO:0007669"/>
    <property type="project" value="TreeGrafter"/>
</dbReference>
<dbReference type="PANTHER" id="PTHR48106">
    <property type="entry name" value="QUINONE OXIDOREDUCTASE PIG3-RELATED"/>
    <property type="match status" value="1"/>
</dbReference>
<dbReference type="OrthoDB" id="48317at2759"/>
<dbReference type="Pfam" id="PF00107">
    <property type="entry name" value="ADH_zinc_N"/>
    <property type="match status" value="1"/>
</dbReference>
<dbReference type="InterPro" id="IPR011032">
    <property type="entry name" value="GroES-like_sf"/>
</dbReference>
<reference evidence="6" key="1">
    <citation type="submission" date="2020-05" db="EMBL/GenBank/DDBJ databases">
        <title>Mycena genomes resolve the evolution of fungal bioluminescence.</title>
        <authorList>
            <person name="Tsai I.J."/>
        </authorList>
    </citation>
    <scope>NUCLEOTIDE SEQUENCE</scope>
    <source>
        <strain evidence="6">CCC161011</strain>
    </source>
</reference>
<accession>A0A8H6XUQ6</accession>
<gene>
    <name evidence="6" type="ORF">MVEN_01510100</name>
</gene>
<dbReference type="GO" id="GO:0003960">
    <property type="term" value="F:quinone reductase (NADPH) activity"/>
    <property type="evidence" value="ECO:0007669"/>
    <property type="project" value="InterPro"/>
</dbReference>
<dbReference type="AlphaFoldDB" id="A0A8H6XUQ6"/>